<accession>A0AAV3NT66</accession>
<evidence type="ECO:0000313" key="3">
    <source>
        <dbReference type="Proteomes" id="UP001454036"/>
    </source>
</evidence>
<dbReference type="InterPro" id="IPR005174">
    <property type="entry name" value="KIB1-4_b-propeller"/>
</dbReference>
<comment type="caution">
    <text evidence="2">The sequence shown here is derived from an EMBL/GenBank/DDBJ whole genome shotgun (WGS) entry which is preliminary data.</text>
</comment>
<reference evidence="2 3" key="1">
    <citation type="submission" date="2024-01" db="EMBL/GenBank/DDBJ databases">
        <title>The complete chloroplast genome sequence of Lithospermum erythrorhizon: insights into the phylogenetic relationship among Boraginaceae species and the maternal lineages of purple gromwells.</title>
        <authorList>
            <person name="Okada T."/>
            <person name="Watanabe K."/>
        </authorList>
    </citation>
    <scope>NUCLEOTIDE SEQUENCE [LARGE SCALE GENOMIC DNA]</scope>
</reference>
<proteinExistence type="predicted"/>
<sequence length="414" mass="46851">MAANMLLSSNLTPLSRRPEAKSSAVATKIIRRYDMGGVRNGGFTLYKTLSLRNSFVAPLHSRRHYETTLSDSSNNDDQDFVDGLSGWSCIGSSHGWLGYINPKNLSFCLFKPTLLNHSSYLPFISLPPLQFLCDNPPNVISKMIFSSSPSPIDRHSCEDDTTKNLSVLVVITLDWADQLGPAAAFCRISDPNWTTLANFPLGSCSYTFQDIAYYSKHKLFYVVTDCGAIYSWDLSSYNYCSMKQHHYCNFQHLIKPPSTKFPIRKLEDQETEIVNCKYYLVMDESSGYLLMIRLQIYYQGYTDPDGYERKSYTLDVHRLDFDTLEWVVVKGLVDTALFIGRNNGVVVDVRKVPGMMIPGYVYLACNADNFFQLTGICMSNSGFLDVERCYAILHSDMTKQDGIGMTSFPVWNFG</sequence>
<dbReference type="Proteomes" id="UP001454036">
    <property type="component" value="Unassembled WGS sequence"/>
</dbReference>
<gene>
    <name evidence="2" type="ORF">LIER_42639</name>
</gene>
<dbReference type="EMBL" id="BAABME010030364">
    <property type="protein sequence ID" value="GAA0140958.1"/>
    <property type="molecule type" value="Genomic_DNA"/>
</dbReference>
<name>A0AAV3NT66_LITER</name>
<dbReference type="PANTHER" id="PTHR44259">
    <property type="entry name" value="OS07G0183000 PROTEIN-RELATED"/>
    <property type="match status" value="1"/>
</dbReference>
<dbReference type="AlphaFoldDB" id="A0AAV3NT66"/>
<keyword evidence="3" id="KW-1185">Reference proteome</keyword>
<evidence type="ECO:0000259" key="1">
    <source>
        <dbReference type="Pfam" id="PF03478"/>
    </source>
</evidence>
<evidence type="ECO:0000313" key="2">
    <source>
        <dbReference type="EMBL" id="GAA0140958.1"/>
    </source>
</evidence>
<protein>
    <recommendedName>
        <fullName evidence="1">KIB1-4 beta-propeller domain-containing protein</fullName>
    </recommendedName>
</protein>
<feature type="domain" description="KIB1-4 beta-propeller" evidence="1">
    <location>
        <begin position="83"/>
        <end position="368"/>
    </location>
</feature>
<dbReference type="InterPro" id="IPR050942">
    <property type="entry name" value="F-box_BR-signaling"/>
</dbReference>
<organism evidence="2 3">
    <name type="scientific">Lithospermum erythrorhizon</name>
    <name type="common">Purple gromwell</name>
    <name type="synonym">Lithospermum officinale var. erythrorhizon</name>
    <dbReference type="NCBI Taxonomy" id="34254"/>
    <lineage>
        <taxon>Eukaryota</taxon>
        <taxon>Viridiplantae</taxon>
        <taxon>Streptophyta</taxon>
        <taxon>Embryophyta</taxon>
        <taxon>Tracheophyta</taxon>
        <taxon>Spermatophyta</taxon>
        <taxon>Magnoliopsida</taxon>
        <taxon>eudicotyledons</taxon>
        <taxon>Gunneridae</taxon>
        <taxon>Pentapetalae</taxon>
        <taxon>asterids</taxon>
        <taxon>lamiids</taxon>
        <taxon>Boraginales</taxon>
        <taxon>Boraginaceae</taxon>
        <taxon>Boraginoideae</taxon>
        <taxon>Lithospermeae</taxon>
        <taxon>Lithospermum</taxon>
    </lineage>
</organism>
<dbReference type="Pfam" id="PF03478">
    <property type="entry name" value="Beta-prop_KIB1-4"/>
    <property type="match status" value="1"/>
</dbReference>